<protein>
    <submittedName>
        <fullName evidence="1">Uncharacterized protein</fullName>
    </submittedName>
</protein>
<dbReference type="Proteomes" id="UP000522262">
    <property type="component" value="Unassembled WGS sequence"/>
</dbReference>
<dbReference type="AlphaFoldDB" id="A0A8H5MS34"/>
<dbReference type="EMBL" id="JAAOAM010000192">
    <property type="protein sequence ID" value="KAF5540321.1"/>
    <property type="molecule type" value="Genomic_DNA"/>
</dbReference>
<reference evidence="1 2" key="1">
    <citation type="submission" date="2020-05" db="EMBL/GenBank/DDBJ databases">
        <title>Identification and distribution of gene clusters putatively required for synthesis of sphingolipid metabolism inhibitors in phylogenetically diverse species of the filamentous fungus Fusarium.</title>
        <authorList>
            <person name="Kim H.-S."/>
            <person name="Busman M."/>
            <person name="Brown D.W."/>
            <person name="Divon H."/>
            <person name="Uhlig S."/>
            <person name="Proctor R.H."/>
        </authorList>
    </citation>
    <scope>NUCLEOTIDE SEQUENCE [LARGE SCALE GENOMIC DNA]</scope>
    <source>
        <strain evidence="1 2">NRRL 53147</strain>
    </source>
</reference>
<evidence type="ECO:0000313" key="1">
    <source>
        <dbReference type="EMBL" id="KAF5540321.1"/>
    </source>
</evidence>
<sequence>MILMSLTLGIFGTLITLYLLLTLGFLQTSLKPCVAEPPATKKKSSRLFCSYCKKANHTVDTCRSVPGTVTILNGGGQVAPTGCTFRLATGRVEKKKNKKKLAEKVMEQVEAMQLE</sequence>
<gene>
    <name evidence="1" type="ORF">FMEXI_8474</name>
</gene>
<accession>A0A8H5MS34</accession>
<evidence type="ECO:0000313" key="2">
    <source>
        <dbReference type="Proteomes" id="UP000522262"/>
    </source>
</evidence>
<organism evidence="1 2">
    <name type="scientific">Fusarium mexicanum</name>
    <dbReference type="NCBI Taxonomy" id="751941"/>
    <lineage>
        <taxon>Eukaryota</taxon>
        <taxon>Fungi</taxon>
        <taxon>Dikarya</taxon>
        <taxon>Ascomycota</taxon>
        <taxon>Pezizomycotina</taxon>
        <taxon>Sordariomycetes</taxon>
        <taxon>Hypocreomycetidae</taxon>
        <taxon>Hypocreales</taxon>
        <taxon>Nectriaceae</taxon>
        <taxon>Fusarium</taxon>
        <taxon>Fusarium fujikuroi species complex</taxon>
    </lineage>
</organism>
<name>A0A8H5MS34_9HYPO</name>
<proteinExistence type="predicted"/>
<comment type="caution">
    <text evidence="1">The sequence shown here is derived from an EMBL/GenBank/DDBJ whole genome shotgun (WGS) entry which is preliminary data.</text>
</comment>
<keyword evidence="2" id="KW-1185">Reference proteome</keyword>